<organism evidence="11 12">
    <name type="scientific">Luedemannella helvata</name>
    <dbReference type="NCBI Taxonomy" id="349315"/>
    <lineage>
        <taxon>Bacteria</taxon>
        <taxon>Bacillati</taxon>
        <taxon>Actinomycetota</taxon>
        <taxon>Actinomycetes</taxon>
        <taxon>Micromonosporales</taxon>
        <taxon>Micromonosporaceae</taxon>
        <taxon>Luedemannella</taxon>
    </lineage>
</organism>
<keyword evidence="5" id="KW-0408">Iron</keyword>
<protein>
    <recommendedName>
        <fullName evidence="2">Cytochrome bc1 complex Rieske iron-sulfur subunit</fullName>
    </recommendedName>
    <alternativeName>
        <fullName evidence="8">Cytochrome bc1 reductase complex subunit QcrA</fullName>
    </alternativeName>
</protein>
<comment type="caution">
    <text evidence="11">The sequence shown here is derived from an EMBL/GenBank/DDBJ whole genome shotgun (WGS) entry which is preliminary data.</text>
</comment>
<dbReference type="InterPro" id="IPR036922">
    <property type="entry name" value="Rieske_2Fe-2S_sf"/>
</dbReference>
<keyword evidence="12" id="KW-1185">Reference proteome</keyword>
<dbReference type="Pfam" id="PF00355">
    <property type="entry name" value="Rieske"/>
    <property type="match status" value="1"/>
</dbReference>
<comment type="cofactor">
    <cofactor evidence="9">
        <name>[2Fe-2S] cluster</name>
        <dbReference type="ChEBI" id="CHEBI:190135"/>
    </cofactor>
</comment>
<accession>A0ABN2L0U4</accession>
<evidence type="ECO:0000313" key="11">
    <source>
        <dbReference type="EMBL" id="GAA1770675.1"/>
    </source>
</evidence>
<keyword evidence="4" id="KW-0479">Metal-binding</keyword>
<evidence type="ECO:0000256" key="6">
    <source>
        <dbReference type="ARBA" id="ARBA00023014"/>
    </source>
</evidence>
<dbReference type="InterPro" id="IPR014349">
    <property type="entry name" value="Rieske_Fe-S_prot"/>
</dbReference>
<dbReference type="Gene3D" id="2.102.10.10">
    <property type="entry name" value="Rieske [2Fe-2S] iron-sulphur domain"/>
    <property type="match status" value="1"/>
</dbReference>
<name>A0ABN2L0U4_9ACTN</name>
<dbReference type="PRINTS" id="PR00162">
    <property type="entry name" value="RIESKE"/>
</dbReference>
<evidence type="ECO:0000256" key="4">
    <source>
        <dbReference type="ARBA" id="ARBA00022723"/>
    </source>
</evidence>
<evidence type="ECO:0000256" key="1">
    <source>
        <dbReference type="ARBA" id="ARBA00002494"/>
    </source>
</evidence>
<evidence type="ECO:0000256" key="2">
    <source>
        <dbReference type="ARBA" id="ARBA00015816"/>
    </source>
</evidence>
<dbReference type="InterPro" id="IPR017941">
    <property type="entry name" value="Rieske_2Fe-2S"/>
</dbReference>
<dbReference type="EMBL" id="BAAALS010000029">
    <property type="protein sequence ID" value="GAA1770675.1"/>
    <property type="molecule type" value="Genomic_DNA"/>
</dbReference>
<keyword evidence="7" id="KW-1015">Disulfide bond</keyword>
<dbReference type="Proteomes" id="UP001500655">
    <property type="component" value="Unassembled WGS sequence"/>
</dbReference>
<evidence type="ECO:0000256" key="3">
    <source>
        <dbReference type="ARBA" id="ARBA00022714"/>
    </source>
</evidence>
<dbReference type="PROSITE" id="PS51318">
    <property type="entry name" value="TAT"/>
    <property type="match status" value="1"/>
</dbReference>
<comment type="function">
    <text evidence="1">Iron-sulfur subunit of the cytochrome bc1 complex, an essential component of the respiratory electron transport chain required for ATP synthesis. The bc1 complex catalyzes the oxidation of menaquinol and the reduction of cytochrome c in the respiratory chain. The bc1 complex operates through a Q-cycle mechanism that couples electron transfer to generation of the proton gradient that drives ATP synthesis.</text>
</comment>
<keyword evidence="3" id="KW-0001">2Fe-2S</keyword>
<reference evidence="11 12" key="1">
    <citation type="journal article" date="2019" name="Int. J. Syst. Evol. Microbiol.">
        <title>The Global Catalogue of Microorganisms (GCM) 10K type strain sequencing project: providing services to taxonomists for standard genome sequencing and annotation.</title>
        <authorList>
            <consortium name="The Broad Institute Genomics Platform"/>
            <consortium name="The Broad Institute Genome Sequencing Center for Infectious Disease"/>
            <person name="Wu L."/>
            <person name="Ma J."/>
        </authorList>
    </citation>
    <scope>NUCLEOTIDE SEQUENCE [LARGE SCALE GENOMIC DNA]</scope>
    <source>
        <strain evidence="11 12">JCM 13249</strain>
    </source>
</reference>
<keyword evidence="6" id="KW-0411">Iron-sulfur</keyword>
<feature type="domain" description="Rieske" evidence="10">
    <location>
        <begin position="69"/>
        <end position="162"/>
    </location>
</feature>
<dbReference type="InterPro" id="IPR006311">
    <property type="entry name" value="TAT_signal"/>
</dbReference>
<evidence type="ECO:0000256" key="8">
    <source>
        <dbReference type="ARBA" id="ARBA00029586"/>
    </source>
</evidence>
<dbReference type="PANTHER" id="PTHR10134">
    <property type="entry name" value="CYTOCHROME B-C1 COMPLEX SUBUNIT RIESKE, MITOCHONDRIAL"/>
    <property type="match status" value="1"/>
</dbReference>
<evidence type="ECO:0000256" key="9">
    <source>
        <dbReference type="ARBA" id="ARBA00034078"/>
    </source>
</evidence>
<proteinExistence type="predicted"/>
<evidence type="ECO:0000256" key="7">
    <source>
        <dbReference type="ARBA" id="ARBA00023157"/>
    </source>
</evidence>
<gene>
    <name evidence="11" type="ORF">GCM10009681_47600</name>
</gene>
<dbReference type="SUPFAM" id="SSF50022">
    <property type="entry name" value="ISP domain"/>
    <property type="match status" value="1"/>
</dbReference>
<evidence type="ECO:0000256" key="5">
    <source>
        <dbReference type="ARBA" id="ARBA00023004"/>
    </source>
</evidence>
<dbReference type="PROSITE" id="PS51296">
    <property type="entry name" value="RIESKE"/>
    <property type="match status" value="1"/>
</dbReference>
<evidence type="ECO:0000259" key="10">
    <source>
        <dbReference type="PROSITE" id="PS51296"/>
    </source>
</evidence>
<evidence type="ECO:0000313" key="12">
    <source>
        <dbReference type="Proteomes" id="UP001500655"/>
    </source>
</evidence>
<dbReference type="CDD" id="cd03467">
    <property type="entry name" value="Rieske"/>
    <property type="match status" value="1"/>
</dbReference>
<dbReference type="RefSeq" id="WP_344086217.1">
    <property type="nucleotide sequence ID" value="NZ_BAAALS010000029.1"/>
</dbReference>
<sequence>MDTHEAAGCAEGASRRSVLAAGALGAGALGMGALGIGALGGCAANDAGPAPAAGAAVGGHAPGDAPGRGRVLGPADAIPVGGGQVFVAEQVVVTRPAADTYHAFTAVCTHAGCLVANVSNGTINCACHGSSFDATTGGVVNPPAPAPLREVTVTVTDGQLVLA</sequence>
<dbReference type="InterPro" id="IPR005805">
    <property type="entry name" value="Rieske_Fe-S_prot_C"/>
</dbReference>